<proteinExistence type="predicted"/>
<gene>
    <name evidence="1" type="ORF">ENS59_07650</name>
</gene>
<reference evidence="1" key="1">
    <citation type="journal article" date="2020" name="mSystems">
        <title>Genome- and Community-Level Interaction Insights into Carbon Utilization and Element Cycling Functions of Hydrothermarchaeota in Hydrothermal Sediment.</title>
        <authorList>
            <person name="Zhou Z."/>
            <person name="Liu Y."/>
            <person name="Xu W."/>
            <person name="Pan J."/>
            <person name="Luo Z.H."/>
            <person name="Li M."/>
        </authorList>
    </citation>
    <scope>NUCLEOTIDE SEQUENCE [LARGE SCALE GENOMIC DNA]</scope>
    <source>
        <strain evidence="1">SpSt-503</strain>
    </source>
</reference>
<evidence type="ECO:0000313" key="1">
    <source>
        <dbReference type="EMBL" id="HFH29372.1"/>
    </source>
</evidence>
<organism evidence="1">
    <name type="scientific">Gracilinema caldarium</name>
    <dbReference type="NCBI Taxonomy" id="215591"/>
    <lineage>
        <taxon>Bacteria</taxon>
        <taxon>Pseudomonadati</taxon>
        <taxon>Spirochaetota</taxon>
        <taxon>Spirochaetia</taxon>
        <taxon>Spirochaetales</taxon>
        <taxon>Breznakiellaceae</taxon>
        <taxon>Gracilinema</taxon>
    </lineage>
</organism>
<sequence>MKRKLIILIIIHFFSFQLNNGFSKDIYSLSSSTYNNIYNDMAACIVNYDAQYQRAMAEYRASSIIQMQKDLEFLPKISINQNYSISKNDFLGEQSAINIQISLLEELPFGGFMQLQTNQNLYLPNKDDTNYTYNPNFNSNIYLPYLFNQDIAIYNYSLNKKLKRYEQDVAYWSLLQAYIYAQHNGIEKVGKYLLTKMTVKNYENREQLLKMQAEDDEKLLKLGKLSFIDISKRDRERFQNTADLEMYRAVLKEYENYIDELHIKKFINDVDIEIFLEYWDKISKDDLYMINISEKIDSLRNMKQLNQDCIAVLSSEPNLTVTATLNPQSENYGNISPWITIKNYWERNIKFSWSVSASLAITIDPSISLLKSREIFNSKQKVYEYKQIELQKSVYESKLRRESTYVHLKEKITIAEKIYQLEKYRTQLAQDYVESGRLSILDYKLQECILEDARIVLLESRLNYLLSAISPDRQ</sequence>
<protein>
    <recommendedName>
        <fullName evidence="2">Outer membrane efflux protein</fullName>
    </recommendedName>
</protein>
<comment type="caution">
    <text evidence="1">The sequence shown here is derived from an EMBL/GenBank/DDBJ whole genome shotgun (WGS) entry which is preliminary data.</text>
</comment>
<dbReference type="AlphaFoldDB" id="A0A7C3E223"/>
<accession>A0A7C3E223</accession>
<dbReference type="Gene3D" id="1.20.1600.10">
    <property type="entry name" value="Outer membrane efflux proteins (OEP)"/>
    <property type="match status" value="1"/>
</dbReference>
<evidence type="ECO:0008006" key="2">
    <source>
        <dbReference type="Google" id="ProtNLM"/>
    </source>
</evidence>
<name>A0A7C3E223_9SPIR</name>
<dbReference type="EMBL" id="DSVL01000236">
    <property type="protein sequence ID" value="HFH29372.1"/>
    <property type="molecule type" value="Genomic_DNA"/>
</dbReference>
<dbReference type="SUPFAM" id="SSF56954">
    <property type="entry name" value="Outer membrane efflux proteins (OEP)"/>
    <property type="match status" value="1"/>
</dbReference>